<keyword evidence="4" id="KW-1185">Reference proteome</keyword>
<name>A0ABN3KMT4_9ACTN</name>
<feature type="compositionally biased region" description="Basic and acidic residues" evidence="1">
    <location>
        <begin position="162"/>
        <end position="179"/>
    </location>
</feature>
<dbReference type="Proteomes" id="UP001501721">
    <property type="component" value="Unassembled WGS sequence"/>
</dbReference>
<evidence type="ECO:0000313" key="3">
    <source>
        <dbReference type="EMBL" id="GAA2467329.1"/>
    </source>
</evidence>
<comment type="caution">
    <text evidence="3">The sequence shown here is derived from an EMBL/GenBank/DDBJ whole genome shotgun (WGS) entry which is preliminary data.</text>
</comment>
<protein>
    <submittedName>
        <fullName evidence="3">Uncharacterized protein</fullName>
    </submittedName>
</protein>
<keyword evidence="2" id="KW-0472">Membrane</keyword>
<feature type="transmembrane region" description="Helical" evidence="2">
    <location>
        <begin position="25"/>
        <end position="49"/>
    </location>
</feature>
<reference evidence="3 4" key="1">
    <citation type="journal article" date="2019" name="Int. J. Syst. Evol. Microbiol.">
        <title>The Global Catalogue of Microorganisms (GCM) 10K type strain sequencing project: providing services to taxonomists for standard genome sequencing and annotation.</title>
        <authorList>
            <consortium name="The Broad Institute Genomics Platform"/>
            <consortium name="The Broad Institute Genome Sequencing Center for Infectious Disease"/>
            <person name="Wu L."/>
            <person name="Ma J."/>
        </authorList>
    </citation>
    <scope>NUCLEOTIDE SEQUENCE [LARGE SCALE GENOMIC DNA]</scope>
    <source>
        <strain evidence="3 4">JCM 6923</strain>
    </source>
</reference>
<evidence type="ECO:0000256" key="2">
    <source>
        <dbReference type="SAM" id="Phobius"/>
    </source>
</evidence>
<sequence>MGSVSSSDEAHHVAEVAVWFGGASLGWWFCCPFWALVSFGALPFALVGLVRAWVEYRASRAGRASGRRALVGGGLSLPGATAAIAYLVFLARRPELPVQGQEPPAYAGLGRLGAWSAGVRGGRLDVVRREGVGLSEVGGLEGVGRRGRRGRGRAAGLPFRSGEQRGGIDGRALFRDRSPEWGPGVP</sequence>
<organism evidence="3 4">
    <name type="scientific">Streptomyces graminearus</name>
    <dbReference type="NCBI Taxonomy" id="284030"/>
    <lineage>
        <taxon>Bacteria</taxon>
        <taxon>Bacillati</taxon>
        <taxon>Actinomycetota</taxon>
        <taxon>Actinomycetes</taxon>
        <taxon>Kitasatosporales</taxon>
        <taxon>Streptomycetaceae</taxon>
        <taxon>Streptomyces</taxon>
    </lineage>
</organism>
<gene>
    <name evidence="3" type="ORF">GCM10010422_05650</name>
</gene>
<keyword evidence="2" id="KW-0812">Transmembrane</keyword>
<evidence type="ECO:0000313" key="4">
    <source>
        <dbReference type="Proteomes" id="UP001501721"/>
    </source>
</evidence>
<feature type="transmembrane region" description="Helical" evidence="2">
    <location>
        <begin position="69"/>
        <end position="89"/>
    </location>
</feature>
<proteinExistence type="predicted"/>
<accession>A0ABN3KMT4</accession>
<evidence type="ECO:0000256" key="1">
    <source>
        <dbReference type="SAM" id="MobiDB-lite"/>
    </source>
</evidence>
<feature type="region of interest" description="Disordered" evidence="1">
    <location>
        <begin position="145"/>
        <end position="186"/>
    </location>
</feature>
<keyword evidence="2" id="KW-1133">Transmembrane helix</keyword>
<dbReference type="EMBL" id="BAAATL010000002">
    <property type="protein sequence ID" value="GAA2467329.1"/>
    <property type="molecule type" value="Genomic_DNA"/>
</dbReference>